<evidence type="ECO:0000313" key="3">
    <source>
        <dbReference type="EMBL" id="KAF6814966.1"/>
    </source>
</evidence>
<dbReference type="GO" id="GO:0006048">
    <property type="term" value="P:UDP-N-acetylglucosamine biosynthetic process"/>
    <property type="evidence" value="ECO:0007669"/>
    <property type="project" value="UniProtKB-UniPathway"/>
</dbReference>
<dbReference type="AlphaFoldDB" id="A0A8H6N0G8"/>
<keyword evidence="3" id="KW-0808">Transferase</keyword>
<name>A0A8H6N0G8_9PEZI</name>
<dbReference type="Proteomes" id="UP000652219">
    <property type="component" value="Unassembled WGS sequence"/>
</dbReference>
<comment type="caution">
    <text evidence="3">The sequence shown here is derived from an EMBL/GenBank/DDBJ whole genome shotgun (WGS) entry which is preliminary data.</text>
</comment>
<dbReference type="SUPFAM" id="SSF55729">
    <property type="entry name" value="Acyl-CoA N-acyltransferases (Nat)"/>
    <property type="match status" value="2"/>
</dbReference>
<evidence type="ECO:0000256" key="1">
    <source>
        <dbReference type="SAM" id="MobiDB-lite"/>
    </source>
</evidence>
<feature type="region of interest" description="Disordered" evidence="1">
    <location>
        <begin position="143"/>
        <end position="181"/>
    </location>
</feature>
<dbReference type="UniPathway" id="UPA00113">
    <property type="reaction ID" value="UER00529"/>
</dbReference>
<dbReference type="CDD" id="cd04301">
    <property type="entry name" value="NAT_SF"/>
    <property type="match status" value="1"/>
</dbReference>
<organism evidence="3 4">
    <name type="scientific">Colletotrichum sojae</name>
    <dbReference type="NCBI Taxonomy" id="2175907"/>
    <lineage>
        <taxon>Eukaryota</taxon>
        <taxon>Fungi</taxon>
        <taxon>Dikarya</taxon>
        <taxon>Ascomycota</taxon>
        <taxon>Pezizomycotina</taxon>
        <taxon>Sordariomycetes</taxon>
        <taxon>Hypocreomycetidae</taxon>
        <taxon>Glomerellales</taxon>
        <taxon>Glomerellaceae</taxon>
        <taxon>Colletotrichum</taxon>
        <taxon>Colletotrichum orchidearum species complex</taxon>
    </lineage>
</organism>
<dbReference type="EMBL" id="WIGN01000039">
    <property type="protein sequence ID" value="KAF6814966.1"/>
    <property type="molecule type" value="Genomic_DNA"/>
</dbReference>
<dbReference type="GO" id="GO:0016747">
    <property type="term" value="F:acyltransferase activity, transferring groups other than amino-acyl groups"/>
    <property type="evidence" value="ECO:0007669"/>
    <property type="project" value="InterPro"/>
</dbReference>
<reference evidence="3 4" key="1">
    <citation type="journal article" date="2020" name="Phytopathology">
        <title>Genome Sequence Resources of Colletotrichum truncatum, C. plurivorum, C. musicola, and C. sojae: Four Species Pathogenic to Soybean (Glycine max).</title>
        <authorList>
            <person name="Rogerio F."/>
            <person name="Boufleur T.R."/>
            <person name="Ciampi-Guillardi M."/>
            <person name="Sukno S.A."/>
            <person name="Thon M.R."/>
            <person name="Massola Junior N.S."/>
            <person name="Baroncelli R."/>
        </authorList>
    </citation>
    <scope>NUCLEOTIDE SEQUENCE [LARGE SCALE GENOMIC DNA]</scope>
    <source>
        <strain evidence="3 4">LFN0009</strain>
    </source>
</reference>
<accession>A0A8H6N0G8</accession>
<evidence type="ECO:0000313" key="4">
    <source>
        <dbReference type="Proteomes" id="UP000652219"/>
    </source>
</evidence>
<dbReference type="PROSITE" id="PS51186">
    <property type="entry name" value="GNAT"/>
    <property type="match status" value="1"/>
</dbReference>
<feature type="domain" description="N-acetyltransferase" evidence="2">
    <location>
        <begin position="128"/>
        <end position="295"/>
    </location>
</feature>
<keyword evidence="4" id="KW-1185">Reference proteome</keyword>
<evidence type="ECO:0000259" key="2">
    <source>
        <dbReference type="PROSITE" id="PS51186"/>
    </source>
</evidence>
<dbReference type="Pfam" id="PF00583">
    <property type="entry name" value="Acetyltransf_1"/>
    <property type="match status" value="1"/>
</dbReference>
<dbReference type="InterPro" id="IPR000182">
    <property type="entry name" value="GNAT_dom"/>
</dbReference>
<proteinExistence type="predicted"/>
<dbReference type="Gene3D" id="3.40.630.30">
    <property type="match status" value="1"/>
</dbReference>
<gene>
    <name evidence="3" type="ORF">CSOJ01_03796</name>
</gene>
<feature type="compositionally biased region" description="Polar residues" evidence="1">
    <location>
        <begin position="147"/>
        <end position="157"/>
    </location>
</feature>
<dbReference type="InterPro" id="IPR016181">
    <property type="entry name" value="Acyl_CoA_acyltransferase"/>
</dbReference>
<protein>
    <submittedName>
        <fullName evidence="3">Gcn5-related n-acetyltransferase</fullName>
    </submittedName>
</protein>
<sequence>MGTPFVALLQPTQLVSGYKLGVPHDEQPANVPKLFCDAMEVREAVFVKEQGVPAENEFDADDSRSCHWVTYASINRIVERAVVDSDNNIVSPQRSVTKSVPIGTIRVVPFPHDPHPKDGGVYYDGKLIGIKDETTSVSDIIKKHEAQNGQPKENGSASAGEHVGEDVPVSRPRPYISDRSTELHDGKEPYVKLGRLAVIQEFRGHRIAVILVKAALEWLKKNPGYFNPSIKELGLEAIGVDPEDPIIPKWNGLVCVHAQKQVVGLWEKLGFKVDEGMGTWWEEGIEHKGMFLRMETQVQLIPSSQF</sequence>